<dbReference type="Proteomes" id="UP000682811">
    <property type="component" value="Unassembled WGS sequence"/>
</dbReference>
<name>A0A919YLC1_9BACL</name>
<evidence type="ECO:0000313" key="2">
    <source>
        <dbReference type="EMBL" id="GIO51468.1"/>
    </source>
</evidence>
<protein>
    <submittedName>
        <fullName evidence="2">Uncharacterized protein</fullName>
    </submittedName>
</protein>
<sequence>MTFYIGGIMNDTVERSIIIVVELFIFITACIFAINGINIQEAAVNVVHKSTMQDEKRLFTDLKDKGFETYTGAEVLQSIYHIRELNADIRVNGYLFSKNAEIEDINVSVISLNRTYQVQYIRGSDGEVHTIVFS</sequence>
<gene>
    <name evidence="2" type="ORF">J34TS1_62330</name>
</gene>
<feature type="transmembrane region" description="Helical" evidence="1">
    <location>
        <begin position="16"/>
        <end position="34"/>
    </location>
</feature>
<dbReference type="EMBL" id="BORT01000054">
    <property type="protein sequence ID" value="GIO51468.1"/>
    <property type="molecule type" value="Genomic_DNA"/>
</dbReference>
<accession>A0A919YLC1</accession>
<keyword evidence="1" id="KW-0812">Transmembrane</keyword>
<evidence type="ECO:0000256" key="1">
    <source>
        <dbReference type="SAM" id="Phobius"/>
    </source>
</evidence>
<keyword evidence="3" id="KW-1185">Reference proteome</keyword>
<keyword evidence="1" id="KW-1133">Transmembrane helix</keyword>
<proteinExistence type="predicted"/>
<comment type="caution">
    <text evidence="2">The sequence shown here is derived from an EMBL/GenBank/DDBJ whole genome shotgun (WGS) entry which is preliminary data.</text>
</comment>
<dbReference type="AlphaFoldDB" id="A0A919YLC1"/>
<reference evidence="2 3" key="1">
    <citation type="submission" date="2021-03" db="EMBL/GenBank/DDBJ databases">
        <title>Antimicrobial resistance genes in bacteria isolated from Japanese honey, and their potential for conferring macrolide and lincosamide resistance in the American foulbrood pathogen Paenibacillus larvae.</title>
        <authorList>
            <person name="Okamoto M."/>
            <person name="Kumagai M."/>
            <person name="Kanamori H."/>
            <person name="Takamatsu D."/>
        </authorList>
    </citation>
    <scope>NUCLEOTIDE SEQUENCE [LARGE SCALE GENOMIC DNA]</scope>
    <source>
        <strain evidence="2 3">J34TS1</strain>
    </source>
</reference>
<keyword evidence="1" id="KW-0472">Membrane</keyword>
<evidence type="ECO:0000313" key="3">
    <source>
        <dbReference type="Proteomes" id="UP000682811"/>
    </source>
</evidence>
<organism evidence="2 3">
    <name type="scientific">Paenibacillus azoreducens</name>
    <dbReference type="NCBI Taxonomy" id="116718"/>
    <lineage>
        <taxon>Bacteria</taxon>
        <taxon>Bacillati</taxon>
        <taxon>Bacillota</taxon>
        <taxon>Bacilli</taxon>
        <taxon>Bacillales</taxon>
        <taxon>Paenibacillaceae</taxon>
        <taxon>Paenibacillus</taxon>
    </lineage>
</organism>